<dbReference type="EMBL" id="WIXE01020196">
    <property type="protein sequence ID" value="KAK5969388.1"/>
    <property type="molecule type" value="Genomic_DNA"/>
</dbReference>
<feature type="non-terminal residue" evidence="1">
    <location>
        <position position="1"/>
    </location>
</feature>
<dbReference type="Proteomes" id="UP001331761">
    <property type="component" value="Unassembled WGS sequence"/>
</dbReference>
<reference evidence="1 2" key="1">
    <citation type="submission" date="2019-10" db="EMBL/GenBank/DDBJ databases">
        <title>Assembly and Annotation for the nematode Trichostrongylus colubriformis.</title>
        <authorList>
            <person name="Martin J."/>
        </authorList>
    </citation>
    <scope>NUCLEOTIDE SEQUENCE [LARGE SCALE GENOMIC DNA]</scope>
    <source>
        <strain evidence="1">G859</strain>
        <tissue evidence="1">Whole worm</tissue>
    </source>
</reference>
<dbReference type="AlphaFoldDB" id="A0AAN8FDC4"/>
<organism evidence="1 2">
    <name type="scientific">Trichostrongylus colubriformis</name>
    <name type="common">Black scour worm</name>
    <dbReference type="NCBI Taxonomy" id="6319"/>
    <lineage>
        <taxon>Eukaryota</taxon>
        <taxon>Metazoa</taxon>
        <taxon>Ecdysozoa</taxon>
        <taxon>Nematoda</taxon>
        <taxon>Chromadorea</taxon>
        <taxon>Rhabditida</taxon>
        <taxon>Rhabditina</taxon>
        <taxon>Rhabditomorpha</taxon>
        <taxon>Strongyloidea</taxon>
        <taxon>Trichostrongylidae</taxon>
        <taxon>Trichostrongylus</taxon>
    </lineage>
</organism>
<proteinExistence type="predicted"/>
<comment type="caution">
    <text evidence="1">The sequence shown here is derived from an EMBL/GenBank/DDBJ whole genome shotgun (WGS) entry which is preliminary data.</text>
</comment>
<evidence type="ECO:0000313" key="2">
    <source>
        <dbReference type="Proteomes" id="UP001331761"/>
    </source>
</evidence>
<sequence length="29" mass="3382">AHTRRCRGCRCGFDISRIQHVSFLCSRSE</sequence>
<name>A0AAN8FDC4_TRICO</name>
<evidence type="ECO:0000313" key="1">
    <source>
        <dbReference type="EMBL" id="KAK5969388.1"/>
    </source>
</evidence>
<keyword evidence="2" id="KW-1185">Reference proteome</keyword>
<accession>A0AAN8FDC4</accession>
<gene>
    <name evidence="1" type="ORF">GCK32_016524</name>
</gene>
<protein>
    <submittedName>
        <fullName evidence="1">Uncharacterized protein</fullName>
    </submittedName>
</protein>